<accession>A0ABN7WES1</accession>
<dbReference type="EMBL" id="CAJVQB010041903">
    <property type="protein sequence ID" value="CAG8829938.1"/>
    <property type="molecule type" value="Genomic_DNA"/>
</dbReference>
<evidence type="ECO:0000313" key="1">
    <source>
        <dbReference type="EMBL" id="CAG8829938.1"/>
    </source>
</evidence>
<feature type="non-terminal residue" evidence="1">
    <location>
        <position position="243"/>
    </location>
</feature>
<proteinExistence type="predicted"/>
<evidence type="ECO:0000313" key="2">
    <source>
        <dbReference type="Proteomes" id="UP000789901"/>
    </source>
</evidence>
<protein>
    <submittedName>
        <fullName evidence="1">9798_t:CDS:1</fullName>
    </submittedName>
</protein>
<name>A0ABN7WES1_GIGMA</name>
<dbReference type="Proteomes" id="UP000789901">
    <property type="component" value="Unassembled WGS sequence"/>
</dbReference>
<keyword evidence="2" id="KW-1185">Reference proteome</keyword>
<gene>
    <name evidence="1" type="ORF">GMARGA_LOCUS30134</name>
</gene>
<comment type="caution">
    <text evidence="1">The sequence shown here is derived from an EMBL/GenBank/DDBJ whole genome shotgun (WGS) entry which is preliminary data.</text>
</comment>
<reference evidence="1 2" key="1">
    <citation type="submission" date="2021-06" db="EMBL/GenBank/DDBJ databases">
        <authorList>
            <person name="Kallberg Y."/>
            <person name="Tangrot J."/>
            <person name="Rosling A."/>
        </authorList>
    </citation>
    <scope>NUCLEOTIDE SEQUENCE [LARGE SCALE GENOMIC DNA]</scope>
    <source>
        <strain evidence="1 2">120-4 pot B 10/14</strain>
    </source>
</reference>
<feature type="non-terminal residue" evidence="1">
    <location>
        <position position="1"/>
    </location>
</feature>
<organism evidence="1 2">
    <name type="scientific">Gigaspora margarita</name>
    <dbReference type="NCBI Taxonomy" id="4874"/>
    <lineage>
        <taxon>Eukaryota</taxon>
        <taxon>Fungi</taxon>
        <taxon>Fungi incertae sedis</taxon>
        <taxon>Mucoromycota</taxon>
        <taxon>Glomeromycotina</taxon>
        <taxon>Glomeromycetes</taxon>
        <taxon>Diversisporales</taxon>
        <taxon>Gigasporaceae</taxon>
        <taxon>Gigaspora</taxon>
    </lineage>
</organism>
<sequence>RIFFEFQEYPKTSETGIASIYNVSSWKPDDVKNAFEIYISVKKTYCSCLSVKVYEFGSATLDIAYTSVNLEDQLYKNIFDANEFSVDTFTLNTYGQAYNTLCSYIDPITNTHSNRVSILREYKQFIGCQKYQFGQKGDRYILITHLHKTDTQVMKRKLVNKGPCPIKFYHISPKDLTKCPFIVIISIGVHNHPPPPPTKTPFNIIKNLRKIIEKEHDLNSYFLGVAHELLKQKELSDPYICTV</sequence>